<dbReference type="Proteomes" id="UP000029640">
    <property type="component" value="Unassembled WGS sequence"/>
</dbReference>
<name>A0A095X198_9GAMM</name>
<sequence>MQKKTYALAALASLLALPAAAQDAAPIQPVEMFYCDFRDDAAMKDLTRVAADFAKWAEKRGDYSAWILTPQFRTTEATWQVGWLGSWTSGAAMGSGLDAYQAEGGELAAAFDEVITCSGHGLASSMEIHAPKGPPDNGAVWFSSCSLEGDATIADAMKAHAAYATGMREKGADATQSWAFVPTLGGGEPDFDYYHVAAWEKYADFGRGYDSYFNGGGMAIMQEATAGVVDCDPPRIYDARLVVKAAAP</sequence>
<evidence type="ECO:0000313" key="3">
    <source>
        <dbReference type="Proteomes" id="UP000029640"/>
    </source>
</evidence>
<gene>
    <name evidence="2" type="ORF">HRUBRA_00788</name>
</gene>
<dbReference type="RefSeq" id="WP_035516363.1">
    <property type="nucleotide sequence ID" value="NZ_KN234764.1"/>
</dbReference>
<dbReference type="eggNOG" id="ENOG5033Y2W">
    <property type="taxonomic scope" value="Bacteria"/>
</dbReference>
<feature type="signal peptide" evidence="1">
    <location>
        <begin position="1"/>
        <end position="21"/>
    </location>
</feature>
<accession>A0A095X198</accession>
<protein>
    <submittedName>
        <fullName evidence="2">Uncharacterized protein</fullName>
    </submittedName>
</protein>
<reference evidence="2 3" key="1">
    <citation type="journal article" date="2014" name="Genome Announc.">
        <title>Genome Sequence of Gammaproteobacterial Pseudohaliea rubra Type Strain DSM 19751, Isolated from Coastal Seawater of the Mediterranean Sea.</title>
        <authorList>
            <person name="Spring S."/>
            <person name="Fiebig A."/>
            <person name="Riedel T."/>
            <person name="Goker M."/>
            <person name="Klenk H.P."/>
        </authorList>
    </citation>
    <scope>NUCLEOTIDE SEQUENCE [LARGE SCALE GENOMIC DNA]</scope>
    <source>
        <strain evidence="2 3">DSM 19751</strain>
    </source>
</reference>
<feature type="chain" id="PRO_5001912204" evidence="1">
    <location>
        <begin position="22"/>
        <end position="248"/>
    </location>
</feature>
<comment type="caution">
    <text evidence="2">The sequence shown here is derived from an EMBL/GenBank/DDBJ whole genome shotgun (WGS) entry which is preliminary data.</text>
</comment>
<dbReference type="HOGENOM" id="CLU_1136763_0_0_6"/>
<evidence type="ECO:0000313" key="2">
    <source>
        <dbReference type="EMBL" id="KGE04629.1"/>
    </source>
</evidence>
<organism evidence="2 3">
    <name type="scientific">Pseudohaliea rubra DSM 19751</name>
    <dbReference type="NCBI Taxonomy" id="1265313"/>
    <lineage>
        <taxon>Bacteria</taxon>
        <taxon>Pseudomonadati</taxon>
        <taxon>Pseudomonadota</taxon>
        <taxon>Gammaproteobacteria</taxon>
        <taxon>Cellvibrionales</taxon>
        <taxon>Halieaceae</taxon>
        <taxon>Pseudohaliea</taxon>
    </lineage>
</organism>
<dbReference type="AlphaFoldDB" id="A0A095X198"/>
<evidence type="ECO:0000256" key="1">
    <source>
        <dbReference type="SAM" id="SignalP"/>
    </source>
</evidence>
<dbReference type="OrthoDB" id="5725896at2"/>
<keyword evidence="1" id="KW-0732">Signal</keyword>
<proteinExistence type="predicted"/>
<dbReference type="EMBL" id="AUVB01000023">
    <property type="protein sequence ID" value="KGE04629.1"/>
    <property type="molecule type" value="Genomic_DNA"/>
</dbReference>
<keyword evidence="3" id="KW-1185">Reference proteome</keyword>